<dbReference type="PANTHER" id="PTHR16026:SF0">
    <property type="entry name" value="CARTILAGE ACIDIC PROTEIN 1"/>
    <property type="match status" value="1"/>
</dbReference>
<accession>A0A368JRA8</accession>
<name>A0A368JRA8_9BACT</name>
<evidence type="ECO:0000313" key="5">
    <source>
        <dbReference type="EMBL" id="RCR69123.1"/>
    </source>
</evidence>
<feature type="signal peptide" evidence="3">
    <location>
        <begin position="1"/>
        <end position="25"/>
    </location>
</feature>
<dbReference type="Proteomes" id="UP000253383">
    <property type="component" value="Unassembled WGS sequence"/>
</dbReference>
<evidence type="ECO:0000256" key="1">
    <source>
        <dbReference type="ARBA" id="ARBA00022729"/>
    </source>
</evidence>
<dbReference type="AlphaFoldDB" id="A0A368JRA8"/>
<evidence type="ECO:0000313" key="6">
    <source>
        <dbReference type="Proteomes" id="UP000253383"/>
    </source>
</evidence>
<dbReference type="InterPro" id="IPR013517">
    <property type="entry name" value="FG-GAP"/>
</dbReference>
<comment type="caution">
    <text evidence="5">The sequence shown here is derived from an EMBL/GenBank/DDBJ whole genome shotgun (WGS) entry which is preliminary data.</text>
</comment>
<dbReference type="InterPro" id="IPR028994">
    <property type="entry name" value="Integrin_alpha_N"/>
</dbReference>
<organism evidence="5 6">
    <name type="scientific">Larkinella punicea</name>
    <dbReference type="NCBI Taxonomy" id="2315727"/>
    <lineage>
        <taxon>Bacteria</taxon>
        <taxon>Pseudomonadati</taxon>
        <taxon>Bacteroidota</taxon>
        <taxon>Cytophagia</taxon>
        <taxon>Cytophagales</taxon>
        <taxon>Spirosomataceae</taxon>
        <taxon>Larkinella</taxon>
    </lineage>
</organism>
<evidence type="ECO:0000256" key="3">
    <source>
        <dbReference type="SAM" id="SignalP"/>
    </source>
</evidence>
<dbReference type="InterPro" id="IPR011519">
    <property type="entry name" value="UnbV_ASPIC"/>
</dbReference>
<keyword evidence="1 3" id="KW-0732">Signal</keyword>
<evidence type="ECO:0000259" key="4">
    <source>
        <dbReference type="Pfam" id="PF07593"/>
    </source>
</evidence>
<dbReference type="EMBL" id="QOWE01000009">
    <property type="protein sequence ID" value="RCR69123.1"/>
    <property type="molecule type" value="Genomic_DNA"/>
</dbReference>
<dbReference type="Pfam" id="PF07593">
    <property type="entry name" value="UnbV_ASPIC"/>
    <property type="match status" value="1"/>
</dbReference>
<dbReference type="Pfam" id="PF13517">
    <property type="entry name" value="FG-GAP_3"/>
    <property type="match status" value="6"/>
</dbReference>
<feature type="region of interest" description="Disordered" evidence="2">
    <location>
        <begin position="451"/>
        <end position="472"/>
    </location>
</feature>
<dbReference type="Gene3D" id="2.130.10.130">
    <property type="entry name" value="Integrin alpha, N-terminal"/>
    <property type="match status" value="3"/>
</dbReference>
<proteinExistence type="predicted"/>
<dbReference type="PANTHER" id="PTHR16026">
    <property type="entry name" value="CARTILAGE ACIDIC PROTEIN 1"/>
    <property type="match status" value="1"/>
</dbReference>
<sequence length="1191" mass="130980">MRSLPFAGFCLLCWLLFLFSCQNRNEETPLFELVPAGKTGIQFANTITENDSVNLIDYEYVYNGGGVAVLDVNLDGLPDLFFSGNMVPSRLYLNQGNLTFKDITESAGIRGDNWATGVAVADINGDTYPDLYVCSAGVYGESRQTNRLYINNKNGTFTERAAQYGLAYTGFSTMAVFLDYDRDGDLDLFIATYANETWDTSVIHPKITDGSGKSADKLFRNNGNGFFTDVSKQAGLLIDGYGLGVAVCDINNDHWPDLYVSNDYVDDDFIYLNNQNGTFTESAANYLKHTSNFAMGNDIADINNDGLPDILVVDMLPEDNERQKLFSGAKNYDKFMMTLAQGYLPSYMRNTLQLNNGNGTFSEIGQLAGVHATDWSWAPLLADFDNDGYKDLFISNGYPKDITNRDFSVYNKYAASPDAPNRLPENQHEQHHIMLRAVDELQGSKLQNYVFRNNGGDRPGGDRPGGDRPGDLTFTKKSDAWGLRELSFSNGAAYADLDNDGDLDLIINNIDAPAFIYKNRANELEKHHFLRLKLVGDSLNTAGLGAKVWVYAGKNGVQFLENSPYRGFQSSVESVLHVGLGANPVADSVVVRWADGRQTVLRDVKANQILTIRHQDAVAKPVLPAKPRPVLFEEVAARLGIDFKHQETEYADFKVEHLLPHKFSQSGPGIAVGDVNGDGRSDFFVGGSAGHAGTFFLQTADGRFTGKTFDQDVIYEDTGPLLFDADGDKDLDLLVVSGSNEQMAGTSYYQSRLYRNDGKGNFSRDLAALPRMTDSGSSVVAADYDRDGDLDLFVGGRVYPGKYPLPARSYLLRNEGGKFRDVTEEAGGKALSRIGLVTAALWTDFDNDGQIDLMVAGEWMPVTFFKNDQGRFTNVANSIGLQNTTGWWNSLASGDFDNDGDMDYVLGNCGRNSRYQPTANEPIAVYAKDFDQNGTLDPVLTYYLHGKQQVTHARDELIGQMTFMRKRFLKYADYAKGAFADVFTKDELTGAYVLTCERFESVYLQNEGHGKFTLKPLPTQAQFAPLFGMTSLDVDQDGNLDLLAVGNSYATEVTIGRYDAGIGLYLKGNGKGNFTPVPVTRSGFSATGDAKGLATLQTQTGQNLVLVTQNSGPLLAFTPLTRKSQQVIPLQSTDAWAEITLANGQKRKQELSYGSTYLSQSARTLVVPERAVSVTIYSFAGKTRRINLTSG</sequence>
<dbReference type="InterPro" id="IPR027039">
    <property type="entry name" value="Crtac1"/>
</dbReference>
<evidence type="ECO:0000256" key="2">
    <source>
        <dbReference type="SAM" id="MobiDB-lite"/>
    </source>
</evidence>
<feature type="chain" id="PRO_5016694550" evidence="3">
    <location>
        <begin position="26"/>
        <end position="1191"/>
    </location>
</feature>
<dbReference type="SUPFAM" id="SSF69318">
    <property type="entry name" value="Integrin alpha N-terminal domain"/>
    <property type="match status" value="3"/>
</dbReference>
<protein>
    <submittedName>
        <fullName evidence="5">RNA-binding protein</fullName>
    </submittedName>
</protein>
<gene>
    <name evidence="5" type="ORF">DUE52_12190</name>
</gene>
<keyword evidence="6" id="KW-1185">Reference proteome</keyword>
<dbReference type="OrthoDB" id="1488345at2"/>
<feature type="compositionally biased region" description="Basic and acidic residues" evidence="2">
    <location>
        <begin position="459"/>
        <end position="472"/>
    </location>
</feature>
<dbReference type="PROSITE" id="PS51257">
    <property type="entry name" value="PROKAR_LIPOPROTEIN"/>
    <property type="match status" value="1"/>
</dbReference>
<reference evidence="5 6" key="1">
    <citation type="submission" date="2018-07" db="EMBL/GenBank/DDBJ databases">
        <title>Genome analysis of Larkinella rosea.</title>
        <authorList>
            <person name="Zhou Z."/>
            <person name="Wang G."/>
        </authorList>
    </citation>
    <scope>NUCLEOTIDE SEQUENCE [LARGE SCALE GENOMIC DNA]</scope>
    <source>
        <strain evidence="6">zzj9</strain>
    </source>
</reference>
<feature type="domain" description="ASPIC/UnbV" evidence="4">
    <location>
        <begin position="543"/>
        <end position="611"/>
    </location>
</feature>
<dbReference type="RefSeq" id="WP_114406299.1">
    <property type="nucleotide sequence ID" value="NZ_QOWE01000009.1"/>
</dbReference>